<dbReference type="EMBL" id="JBHSJJ010000004">
    <property type="protein sequence ID" value="MFC4872013.1"/>
    <property type="molecule type" value="Genomic_DNA"/>
</dbReference>
<reference evidence="2" key="1">
    <citation type="journal article" date="2019" name="Int. J. Syst. Evol. Microbiol.">
        <title>The Global Catalogue of Microorganisms (GCM) 10K type strain sequencing project: providing services to taxonomists for standard genome sequencing and annotation.</title>
        <authorList>
            <consortium name="The Broad Institute Genomics Platform"/>
            <consortium name="The Broad Institute Genome Sequencing Center for Infectious Disease"/>
            <person name="Wu L."/>
            <person name="Ma J."/>
        </authorList>
    </citation>
    <scope>NUCLEOTIDE SEQUENCE [LARGE SCALE GENOMIC DNA]</scope>
    <source>
        <strain evidence="2">CGMCC 4.7466</strain>
    </source>
</reference>
<evidence type="ECO:0008006" key="3">
    <source>
        <dbReference type="Google" id="ProtNLM"/>
    </source>
</evidence>
<dbReference type="RefSeq" id="WP_377064023.1">
    <property type="nucleotide sequence ID" value="NZ_JBHSJJ010000004.1"/>
</dbReference>
<name>A0ABV9SZZ7_9BACT</name>
<comment type="caution">
    <text evidence="1">The sequence shown here is derived from an EMBL/GenBank/DDBJ whole genome shotgun (WGS) entry which is preliminary data.</text>
</comment>
<accession>A0ABV9SZZ7</accession>
<organism evidence="1 2">
    <name type="scientific">Negadavirga shengliensis</name>
    <dbReference type="NCBI Taxonomy" id="1389218"/>
    <lineage>
        <taxon>Bacteria</taxon>
        <taxon>Pseudomonadati</taxon>
        <taxon>Bacteroidota</taxon>
        <taxon>Cytophagia</taxon>
        <taxon>Cytophagales</taxon>
        <taxon>Cyclobacteriaceae</taxon>
        <taxon>Negadavirga</taxon>
    </lineage>
</organism>
<sequence length="229" mass="27217">MNVFDKRYWISLSLFFLWSCQTEREEPTVVDMDYYPLETGKFWVYEVNETIYFGEGDYEEIHYFYRDEITELYINEAGESVYIVNRQRSEDRTEWTNKQVYALRVSDNRLIRLSDNLQEIILVFPLRVNLEWDANGANSHAPHVYTLDAEGPYVVKNRYFPSTVRVLHNDEDDMITIRDIRYNIYAEGVGLVESYYEVFNYCTRNDCLGEQIIQNGRLTHLKLVSDGSI</sequence>
<dbReference type="Proteomes" id="UP001595818">
    <property type="component" value="Unassembled WGS sequence"/>
</dbReference>
<protein>
    <recommendedName>
        <fullName evidence="3">DUF5050 domain-containing protein</fullName>
    </recommendedName>
</protein>
<evidence type="ECO:0000313" key="2">
    <source>
        <dbReference type="Proteomes" id="UP001595818"/>
    </source>
</evidence>
<proteinExistence type="predicted"/>
<evidence type="ECO:0000313" key="1">
    <source>
        <dbReference type="EMBL" id="MFC4872013.1"/>
    </source>
</evidence>
<keyword evidence="2" id="KW-1185">Reference proteome</keyword>
<gene>
    <name evidence="1" type="ORF">ACFPFU_09960</name>
</gene>